<dbReference type="InterPro" id="IPR029048">
    <property type="entry name" value="HSP70_C_sf"/>
</dbReference>
<feature type="compositionally biased region" description="Gly residues" evidence="3">
    <location>
        <begin position="162"/>
        <end position="188"/>
    </location>
</feature>
<feature type="region of interest" description="Disordered" evidence="3">
    <location>
        <begin position="162"/>
        <end position="207"/>
    </location>
</feature>
<sequence length="207" mass="21949">MAQYNKTLGRFNLDGITMARRGVPQIEVTFDIDANGIVNVSAKDLGTGKEQHITITSSTNMSKDEVEKAVREAEQFAAEDQKRKEEVDTRNQADQMVYQTEKTLEDLKGKMDPSDKSSVESALARVKDALKGTDIDAIKSATDALSKAFYAVSEKLYAQHGGQAGPGPDMGGAGFTGGTSGGDAGAAGGDPNVVDADYQVVDDDGHK</sequence>
<keyword evidence="2" id="KW-0067">ATP-binding</keyword>
<organism evidence="4">
    <name type="scientific">bioreactor metagenome</name>
    <dbReference type="NCBI Taxonomy" id="1076179"/>
    <lineage>
        <taxon>unclassified sequences</taxon>
        <taxon>metagenomes</taxon>
        <taxon>ecological metagenomes</taxon>
    </lineage>
</organism>
<comment type="caution">
    <text evidence="4">The sequence shown here is derived from an EMBL/GenBank/DDBJ whole genome shotgun (WGS) entry which is preliminary data.</text>
</comment>
<proteinExistence type="predicted"/>
<dbReference type="PANTHER" id="PTHR19375">
    <property type="entry name" value="HEAT SHOCK PROTEIN 70KDA"/>
    <property type="match status" value="1"/>
</dbReference>
<evidence type="ECO:0000256" key="1">
    <source>
        <dbReference type="ARBA" id="ARBA00022741"/>
    </source>
</evidence>
<accession>A0A645CH13</accession>
<evidence type="ECO:0000256" key="2">
    <source>
        <dbReference type="ARBA" id="ARBA00022840"/>
    </source>
</evidence>
<gene>
    <name evidence="4" type="primary">dnaK_41</name>
    <name evidence="4" type="ORF">SDC9_123228</name>
</gene>
<dbReference type="InterPro" id="IPR029047">
    <property type="entry name" value="HSP70_peptide-bd_sf"/>
</dbReference>
<dbReference type="AlphaFoldDB" id="A0A645CH13"/>
<protein>
    <submittedName>
        <fullName evidence="4">Chaperone protein DnaK</fullName>
    </submittedName>
</protein>
<dbReference type="Pfam" id="PF00012">
    <property type="entry name" value="HSP70"/>
    <property type="match status" value="1"/>
</dbReference>
<dbReference type="SUPFAM" id="SSF100934">
    <property type="entry name" value="Heat shock protein 70kD (HSP70), C-terminal subdomain"/>
    <property type="match status" value="1"/>
</dbReference>
<dbReference type="GO" id="GO:0005524">
    <property type="term" value="F:ATP binding"/>
    <property type="evidence" value="ECO:0007669"/>
    <property type="project" value="UniProtKB-KW"/>
</dbReference>
<name>A0A645CH13_9ZZZZ</name>
<dbReference type="InterPro" id="IPR013126">
    <property type="entry name" value="Hsp_70_fam"/>
</dbReference>
<dbReference type="FunFam" id="1.20.1270.10:FF:000001">
    <property type="entry name" value="Molecular chaperone DnaK"/>
    <property type="match status" value="1"/>
</dbReference>
<evidence type="ECO:0000256" key="3">
    <source>
        <dbReference type="SAM" id="MobiDB-lite"/>
    </source>
</evidence>
<dbReference type="Gene3D" id="2.60.34.10">
    <property type="entry name" value="Substrate Binding Domain Of DNAk, Chain A, domain 1"/>
    <property type="match status" value="1"/>
</dbReference>
<dbReference type="GO" id="GO:0140662">
    <property type="term" value="F:ATP-dependent protein folding chaperone"/>
    <property type="evidence" value="ECO:0007669"/>
    <property type="project" value="InterPro"/>
</dbReference>
<keyword evidence="1" id="KW-0547">Nucleotide-binding</keyword>
<reference evidence="4" key="1">
    <citation type="submission" date="2019-08" db="EMBL/GenBank/DDBJ databases">
        <authorList>
            <person name="Kucharzyk K."/>
            <person name="Murdoch R.W."/>
            <person name="Higgins S."/>
            <person name="Loffler F."/>
        </authorList>
    </citation>
    <scope>NUCLEOTIDE SEQUENCE</scope>
</reference>
<dbReference type="EMBL" id="VSSQ01027145">
    <property type="protein sequence ID" value="MPM76231.1"/>
    <property type="molecule type" value="Genomic_DNA"/>
</dbReference>
<feature type="compositionally biased region" description="Low complexity" evidence="3">
    <location>
        <begin position="189"/>
        <end position="199"/>
    </location>
</feature>
<evidence type="ECO:0000313" key="4">
    <source>
        <dbReference type="EMBL" id="MPM76231.1"/>
    </source>
</evidence>
<dbReference type="Gene3D" id="1.20.1270.10">
    <property type="match status" value="1"/>
</dbReference>
<dbReference type="SUPFAM" id="SSF100920">
    <property type="entry name" value="Heat shock protein 70kD (HSP70), peptide-binding domain"/>
    <property type="match status" value="1"/>
</dbReference>